<proteinExistence type="predicted"/>
<dbReference type="CDD" id="cd15047">
    <property type="entry name" value="7tmC_GABA-B-like"/>
    <property type="match status" value="1"/>
</dbReference>
<keyword evidence="5 9" id="KW-0472">Membrane</keyword>
<organism evidence="11 12">
    <name type="scientific">Patiria miniata</name>
    <name type="common">Bat star</name>
    <name type="synonym">Asterina miniata</name>
    <dbReference type="NCBI Taxonomy" id="46514"/>
    <lineage>
        <taxon>Eukaryota</taxon>
        <taxon>Metazoa</taxon>
        <taxon>Echinodermata</taxon>
        <taxon>Eleutherozoa</taxon>
        <taxon>Asterozoa</taxon>
        <taxon>Asteroidea</taxon>
        <taxon>Valvatacea</taxon>
        <taxon>Valvatida</taxon>
        <taxon>Asterinidae</taxon>
        <taxon>Patiria</taxon>
    </lineage>
</organism>
<dbReference type="Gene3D" id="3.40.50.2300">
    <property type="match status" value="2"/>
</dbReference>
<dbReference type="Pfam" id="PF00003">
    <property type="entry name" value="7tm_3"/>
    <property type="match status" value="1"/>
</dbReference>
<keyword evidence="2 9" id="KW-0812">Transmembrane</keyword>
<feature type="transmembrane region" description="Helical" evidence="9">
    <location>
        <begin position="328"/>
        <end position="348"/>
    </location>
</feature>
<dbReference type="InterPro" id="IPR028082">
    <property type="entry name" value="Peripla_BP_I"/>
</dbReference>
<keyword evidence="6" id="KW-0675">Receptor</keyword>
<sequence length="642" mass="72403">MGWRRIAFIFEESDAFQTHMKEFRWILEAHGINVVVSEGVKDINDLDVHLQNLKRQDVRIIYIGFYLIETLKLYCQAYLAGMTTSKYVWIAPYWAGYGTWWVHPPPSSILPCTKEQIVDAVNSCLHFRGRQRQANLTDLDYNGVKPLPEHYDYFNRNQLVSDIARTYDNILVIALALNASIADLQHLRPPRRLEDFRYSDSDMARVILENADNINFVGLQGPVLIKNGQQNRDIVEIAQAQREELNEVMIYRTEGQSLETSDVSKLKWKGGHIPVDGITTRTVILQVPPTIRATLFTIASIGAVIALAFLFLNVRYKHKRAIKMSSPSLGNLTIIGCLLLHASVIAMGLDTTQLSVTTIVIKCHLERVLISLGVSCAFGSIFMKTYRIHAIFTAIKRFKRIDLPDWKLISGVLVIVLTDCVIFAVWIALETTSVYTLTLEPRLDMTEPEKEIFDVPEIRYCSSKHDVYFIAALYGVKGVLLTFGLFLAWETRNIAVSRLSDSKSIAASVYIVALTIVLTVPTVAVLDEEVKMTYLLPGVVIVVVSTFVLCLNFVPKVYLLLTMHEEDITLSMMQSMGYGGSTTTNSHLPSSTDVISSVERLHVKLTKKQAVLKQLLKELHLLCFARTDEGAVKNLLKDQSRT</sequence>
<dbReference type="EnsemblMetazoa" id="XM_038215429.1">
    <property type="protein sequence ID" value="XP_038071357.1"/>
    <property type="gene ID" value="LOC119740214"/>
</dbReference>
<evidence type="ECO:0000256" key="1">
    <source>
        <dbReference type="ARBA" id="ARBA00004141"/>
    </source>
</evidence>
<feature type="transmembrane region" description="Helical" evidence="9">
    <location>
        <begin position="295"/>
        <end position="316"/>
    </location>
</feature>
<evidence type="ECO:0000259" key="10">
    <source>
        <dbReference type="PROSITE" id="PS50259"/>
    </source>
</evidence>
<dbReference type="GO" id="GO:0004965">
    <property type="term" value="F:G protein-coupled GABA receptor activity"/>
    <property type="evidence" value="ECO:0007669"/>
    <property type="project" value="InterPro"/>
</dbReference>
<evidence type="ECO:0000256" key="3">
    <source>
        <dbReference type="ARBA" id="ARBA00022989"/>
    </source>
</evidence>
<dbReference type="Pfam" id="PF01094">
    <property type="entry name" value="ANF_receptor"/>
    <property type="match status" value="1"/>
</dbReference>
<evidence type="ECO:0000313" key="12">
    <source>
        <dbReference type="Proteomes" id="UP000887568"/>
    </source>
</evidence>
<dbReference type="PANTHER" id="PTHR10519">
    <property type="entry name" value="GABA-B RECEPTOR"/>
    <property type="match status" value="1"/>
</dbReference>
<dbReference type="InterPro" id="IPR001828">
    <property type="entry name" value="ANF_lig-bd_rcpt"/>
</dbReference>
<dbReference type="SUPFAM" id="SSF53822">
    <property type="entry name" value="Periplasmic binding protein-like I"/>
    <property type="match status" value="1"/>
</dbReference>
<evidence type="ECO:0000256" key="9">
    <source>
        <dbReference type="SAM" id="Phobius"/>
    </source>
</evidence>
<dbReference type="GeneID" id="119740214"/>
<keyword evidence="3 9" id="KW-1133">Transmembrane helix</keyword>
<evidence type="ECO:0000313" key="11">
    <source>
        <dbReference type="EnsemblMetazoa" id="XP_038071357.1"/>
    </source>
</evidence>
<keyword evidence="7" id="KW-0325">Glycoprotein</keyword>
<evidence type="ECO:0000256" key="8">
    <source>
        <dbReference type="ARBA" id="ARBA00023224"/>
    </source>
</evidence>
<reference evidence="11" key="1">
    <citation type="submission" date="2022-11" db="UniProtKB">
        <authorList>
            <consortium name="EnsemblMetazoa"/>
        </authorList>
    </citation>
    <scope>IDENTIFICATION</scope>
</reference>
<accession>A0A914B7E1</accession>
<dbReference type="RefSeq" id="XP_038071357.1">
    <property type="nucleotide sequence ID" value="XM_038215429.1"/>
</dbReference>
<keyword evidence="12" id="KW-1185">Reference proteome</keyword>
<evidence type="ECO:0000256" key="6">
    <source>
        <dbReference type="ARBA" id="ARBA00023170"/>
    </source>
</evidence>
<name>A0A914B7E1_PATMI</name>
<dbReference type="GO" id="GO:0007214">
    <property type="term" value="P:gamma-aminobutyric acid signaling pathway"/>
    <property type="evidence" value="ECO:0007669"/>
    <property type="project" value="TreeGrafter"/>
</dbReference>
<dbReference type="PRINTS" id="PR01176">
    <property type="entry name" value="GABABRECEPTR"/>
</dbReference>
<dbReference type="GO" id="GO:0038039">
    <property type="term" value="C:G protein-coupled receptor heterodimeric complex"/>
    <property type="evidence" value="ECO:0007669"/>
    <property type="project" value="TreeGrafter"/>
</dbReference>
<feature type="transmembrane region" description="Helical" evidence="9">
    <location>
        <begin position="509"/>
        <end position="526"/>
    </location>
</feature>
<evidence type="ECO:0000256" key="4">
    <source>
        <dbReference type="ARBA" id="ARBA00023040"/>
    </source>
</evidence>
<dbReference type="AlphaFoldDB" id="A0A914B7E1"/>
<evidence type="ECO:0000256" key="2">
    <source>
        <dbReference type="ARBA" id="ARBA00022692"/>
    </source>
</evidence>
<dbReference type="PANTHER" id="PTHR10519:SF74">
    <property type="entry name" value="GAMMA-AMINOBUTYRIC ACID TYPE B RECEPTOR SUBUNIT 2"/>
    <property type="match status" value="1"/>
</dbReference>
<protein>
    <recommendedName>
        <fullName evidence="10">G-protein coupled receptors family 3 profile domain-containing protein</fullName>
    </recommendedName>
</protein>
<dbReference type="Proteomes" id="UP000887568">
    <property type="component" value="Unplaced"/>
</dbReference>
<keyword evidence="8" id="KW-0807">Transducer</keyword>
<comment type="subcellular location">
    <subcellularLocation>
        <location evidence="1">Membrane</location>
        <topology evidence="1">Multi-pass membrane protein</topology>
    </subcellularLocation>
</comment>
<feature type="transmembrane region" description="Helical" evidence="9">
    <location>
        <begin position="408"/>
        <end position="429"/>
    </location>
</feature>
<dbReference type="PRINTS" id="PR01177">
    <property type="entry name" value="GABAB1RECPTR"/>
</dbReference>
<dbReference type="PROSITE" id="PS50259">
    <property type="entry name" value="G_PROTEIN_RECEP_F3_4"/>
    <property type="match status" value="1"/>
</dbReference>
<dbReference type="InterPro" id="IPR002455">
    <property type="entry name" value="GPCR3_GABA-B"/>
</dbReference>
<dbReference type="OrthoDB" id="2150267at2759"/>
<evidence type="ECO:0000256" key="7">
    <source>
        <dbReference type="ARBA" id="ARBA00023180"/>
    </source>
</evidence>
<feature type="transmembrane region" description="Helical" evidence="9">
    <location>
        <begin position="532"/>
        <end position="554"/>
    </location>
</feature>
<keyword evidence="4" id="KW-0297">G-protein coupled receptor</keyword>
<feature type="domain" description="G-protein coupled receptors family 3 profile" evidence="10">
    <location>
        <begin position="298"/>
        <end position="576"/>
    </location>
</feature>
<feature type="transmembrane region" description="Helical" evidence="9">
    <location>
        <begin position="467"/>
        <end position="489"/>
    </location>
</feature>
<evidence type="ECO:0000256" key="5">
    <source>
        <dbReference type="ARBA" id="ARBA00023136"/>
    </source>
</evidence>
<dbReference type="InterPro" id="IPR017978">
    <property type="entry name" value="GPCR_3_C"/>
</dbReference>
<feature type="transmembrane region" description="Helical" evidence="9">
    <location>
        <begin position="368"/>
        <end position="387"/>
    </location>
</feature>